<evidence type="ECO:0000259" key="4">
    <source>
        <dbReference type="PROSITE" id="PS01124"/>
    </source>
</evidence>
<dbReference type="SMART" id="SM00342">
    <property type="entry name" value="HTH_ARAC"/>
    <property type="match status" value="1"/>
</dbReference>
<proteinExistence type="predicted"/>
<dbReference type="SUPFAM" id="SSF46689">
    <property type="entry name" value="Homeodomain-like"/>
    <property type="match status" value="2"/>
</dbReference>
<dbReference type="PANTHER" id="PTHR47504">
    <property type="entry name" value="RIGHT ORIGIN-BINDING PROTEIN"/>
    <property type="match status" value="1"/>
</dbReference>
<dbReference type="SMART" id="SM00871">
    <property type="entry name" value="AraC_E_bind"/>
    <property type="match status" value="1"/>
</dbReference>
<dbReference type="GO" id="GO:0003700">
    <property type="term" value="F:DNA-binding transcription factor activity"/>
    <property type="evidence" value="ECO:0007669"/>
    <property type="project" value="InterPro"/>
</dbReference>
<dbReference type="PROSITE" id="PS01124">
    <property type="entry name" value="HTH_ARAC_FAMILY_2"/>
    <property type="match status" value="1"/>
</dbReference>
<protein>
    <submittedName>
        <fullName evidence="5">AraC family transcriptional regulator</fullName>
    </submittedName>
</protein>
<dbReference type="Pfam" id="PF12833">
    <property type="entry name" value="HTH_18"/>
    <property type="match status" value="1"/>
</dbReference>
<gene>
    <name evidence="5" type="ORF">HZI73_20285</name>
</gene>
<feature type="domain" description="HTH araC/xylS-type" evidence="4">
    <location>
        <begin position="8"/>
        <end position="106"/>
    </location>
</feature>
<dbReference type="AlphaFoldDB" id="A0A8J8MMP2"/>
<dbReference type="PANTHER" id="PTHR47504:SF5">
    <property type="entry name" value="RIGHT ORIGIN-BINDING PROTEIN"/>
    <property type="match status" value="1"/>
</dbReference>
<evidence type="ECO:0000256" key="1">
    <source>
        <dbReference type="ARBA" id="ARBA00023015"/>
    </source>
</evidence>
<dbReference type="RefSeq" id="WP_212695188.1">
    <property type="nucleotide sequence ID" value="NZ_CP058649.1"/>
</dbReference>
<keyword evidence="2" id="KW-0238">DNA-binding</keyword>
<sequence>MEILKRLSDTIDYIERHIENTIDYDDIAMLVHCSPYNFHRMFTFICGISVSEYVRRRRLTLAGLELAETHTKVIDVALKYGYDSPVSFSRAFKAMHGISPSMVYKSKTQLKAFPKMTFQIKIKGDVEMDYRIEQNKEMSFFGYEALISTTGDNNHYDHPGLFWNEIHEKGLYDQLLEATGYKEHPEFKTLCNIHAIMNYKDTPAHSYAYMIGALLSDKSNVKDCSVIKIPATTYAVFPSKPFKWEHIGTVISEMNERIYNEWLPTTDYEKMNGAEFEIYGGTEDEGYIELWIPIEKL</sequence>
<evidence type="ECO:0000313" key="5">
    <source>
        <dbReference type="EMBL" id="QUI24495.1"/>
    </source>
</evidence>
<dbReference type="InterPro" id="IPR011256">
    <property type="entry name" value="Reg_factor_effector_dom_sf"/>
</dbReference>
<dbReference type="GO" id="GO:0043565">
    <property type="term" value="F:sequence-specific DNA binding"/>
    <property type="evidence" value="ECO:0007669"/>
    <property type="project" value="InterPro"/>
</dbReference>
<dbReference type="InterPro" id="IPR010499">
    <property type="entry name" value="AraC_E-bd"/>
</dbReference>
<keyword evidence="6" id="KW-1185">Reference proteome</keyword>
<dbReference type="KEGG" id="vpy:HZI73_20285"/>
<reference evidence="5" key="1">
    <citation type="submission" date="2020-07" db="EMBL/GenBank/DDBJ databases">
        <title>Vallitalea pronyensis genome.</title>
        <authorList>
            <person name="Postec A."/>
        </authorList>
    </citation>
    <scope>NUCLEOTIDE SEQUENCE</scope>
    <source>
        <strain evidence="5">FatNI3</strain>
    </source>
</reference>
<dbReference type="Pfam" id="PF14526">
    <property type="entry name" value="Cass2"/>
    <property type="match status" value="1"/>
</dbReference>
<dbReference type="InterPro" id="IPR029441">
    <property type="entry name" value="Cass2"/>
</dbReference>
<dbReference type="Gene3D" id="1.10.10.60">
    <property type="entry name" value="Homeodomain-like"/>
    <property type="match status" value="2"/>
</dbReference>
<dbReference type="InterPro" id="IPR009057">
    <property type="entry name" value="Homeodomain-like_sf"/>
</dbReference>
<organism evidence="5 6">
    <name type="scientific">Vallitalea pronyensis</name>
    <dbReference type="NCBI Taxonomy" id="1348613"/>
    <lineage>
        <taxon>Bacteria</taxon>
        <taxon>Bacillati</taxon>
        <taxon>Bacillota</taxon>
        <taxon>Clostridia</taxon>
        <taxon>Lachnospirales</taxon>
        <taxon>Vallitaleaceae</taxon>
        <taxon>Vallitalea</taxon>
    </lineage>
</organism>
<dbReference type="InterPro" id="IPR018060">
    <property type="entry name" value="HTH_AraC"/>
</dbReference>
<dbReference type="Gene3D" id="3.20.80.10">
    <property type="entry name" value="Regulatory factor, effector binding domain"/>
    <property type="match status" value="1"/>
</dbReference>
<evidence type="ECO:0000313" key="6">
    <source>
        <dbReference type="Proteomes" id="UP000683246"/>
    </source>
</evidence>
<evidence type="ECO:0000256" key="2">
    <source>
        <dbReference type="ARBA" id="ARBA00023125"/>
    </source>
</evidence>
<name>A0A8J8MMP2_9FIRM</name>
<dbReference type="InterPro" id="IPR050959">
    <property type="entry name" value="MarA-like"/>
</dbReference>
<accession>A0A8J8MMP2</accession>
<evidence type="ECO:0000256" key="3">
    <source>
        <dbReference type="ARBA" id="ARBA00023163"/>
    </source>
</evidence>
<dbReference type="Proteomes" id="UP000683246">
    <property type="component" value="Chromosome"/>
</dbReference>
<keyword evidence="3" id="KW-0804">Transcription</keyword>
<keyword evidence="1" id="KW-0805">Transcription regulation</keyword>
<dbReference type="SUPFAM" id="SSF55136">
    <property type="entry name" value="Probable bacterial effector-binding domain"/>
    <property type="match status" value="1"/>
</dbReference>
<dbReference type="EMBL" id="CP058649">
    <property type="protein sequence ID" value="QUI24495.1"/>
    <property type="molecule type" value="Genomic_DNA"/>
</dbReference>